<name>A0ABW1LJQ4_9ACTN</name>
<keyword evidence="2" id="KW-1185">Reference proteome</keyword>
<dbReference type="RefSeq" id="WP_379154769.1">
    <property type="nucleotide sequence ID" value="NZ_JBHSRJ010000004.1"/>
</dbReference>
<dbReference type="EMBL" id="JBHSRJ010000004">
    <property type="protein sequence ID" value="MFC6044069.1"/>
    <property type="molecule type" value="Genomic_DNA"/>
</dbReference>
<evidence type="ECO:0000313" key="2">
    <source>
        <dbReference type="Proteomes" id="UP001596135"/>
    </source>
</evidence>
<sequence length="322" mass="36270">MTDPKEPPKPVRGRIRLVSQRRVSHGLGVEKVGGLSDDEEFRRDLGAYLLVLPPDAVFTHLTAARLLGWQLPRLPEQVPVFVAVGLKSRRPRRPGLICSRLVRPAEPGTRFKLPIDRPEEILLRASRDLGLLDVLILLESALALGHVDAERMEAVLASGRPGVRLLREAWIRCTGRSESAGETVLQQFHRAMEIPFEPQVELVDADGVVLGRADILVTGTTFLHEYDGEHHRSKRQQSIDLRRDRGLMAAYVRKGFTLDDLVNHPAVVMHEIDAALDRTHDLTRLRRWKGIVANSMYSADARDRVMNRWRRLSGLVDWTGSA</sequence>
<dbReference type="Proteomes" id="UP001596135">
    <property type="component" value="Unassembled WGS sequence"/>
</dbReference>
<comment type="caution">
    <text evidence="1">The sequence shown here is derived from an EMBL/GenBank/DDBJ whole genome shotgun (WGS) entry which is preliminary data.</text>
</comment>
<accession>A0ABW1LJQ4</accession>
<protein>
    <recommendedName>
        <fullName evidence="3">AbiEi antitoxin C-terminal domain-containing protein</fullName>
    </recommendedName>
</protein>
<evidence type="ECO:0008006" key="3">
    <source>
        <dbReference type="Google" id="ProtNLM"/>
    </source>
</evidence>
<proteinExistence type="predicted"/>
<gene>
    <name evidence="1" type="ORF">ACFPYL_13315</name>
</gene>
<reference evidence="2" key="1">
    <citation type="journal article" date="2019" name="Int. J. Syst. Evol. Microbiol.">
        <title>The Global Catalogue of Microorganisms (GCM) 10K type strain sequencing project: providing services to taxonomists for standard genome sequencing and annotation.</title>
        <authorList>
            <consortium name="The Broad Institute Genomics Platform"/>
            <consortium name="The Broad Institute Genome Sequencing Center for Infectious Disease"/>
            <person name="Wu L."/>
            <person name="Ma J."/>
        </authorList>
    </citation>
    <scope>NUCLEOTIDE SEQUENCE [LARGE SCALE GENOMIC DNA]</scope>
    <source>
        <strain evidence="2">CCUG 54522</strain>
    </source>
</reference>
<evidence type="ECO:0000313" key="1">
    <source>
        <dbReference type="EMBL" id="MFC6044069.1"/>
    </source>
</evidence>
<organism evidence="1 2">
    <name type="scientific">Nocardioides hankookensis</name>
    <dbReference type="NCBI Taxonomy" id="443157"/>
    <lineage>
        <taxon>Bacteria</taxon>
        <taxon>Bacillati</taxon>
        <taxon>Actinomycetota</taxon>
        <taxon>Actinomycetes</taxon>
        <taxon>Propionibacteriales</taxon>
        <taxon>Nocardioidaceae</taxon>
        <taxon>Nocardioides</taxon>
    </lineage>
</organism>